<accession>A0A450S2S5</accession>
<sequence>MKCAQMKCAIRRNGNIEEGFATVVLERDGTTLVFKHVPAKVCDNCGEEYISSSVNRTLLLKAREELHRGAALEMLDFAA</sequence>
<name>A0A450S2S5_9GAMM</name>
<evidence type="ECO:0000313" key="1">
    <source>
        <dbReference type="EMBL" id="VFJ45975.1"/>
    </source>
</evidence>
<reference evidence="1" key="1">
    <citation type="submission" date="2019-02" db="EMBL/GenBank/DDBJ databases">
        <authorList>
            <person name="Gruber-Vodicka R. H."/>
            <person name="Seah K. B. B."/>
        </authorList>
    </citation>
    <scope>NUCLEOTIDE SEQUENCE</scope>
    <source>
        <strain evidence="1">BECK_DK161</strain>
    </source>
</reference>
<dbReference type="InterPro" id="IPR022453">
    <property type="entry name" value="Znf_MqsA-type"/>
</dbReference>
<proteinExistence type="predicted"/>
<dbReference type="EMBL" id="CAADEY010000013">
    <property type="protein sequence ID" value="VFJ45975.1"/>
    <property type="molecule type" value="Genomic_DNA"/>
</dbReference>
<dbReference type="AlphaFoldDB" id="A0A450S2S5"/>
<dbReference type="NCBIfam" id="TIGR03831">
    <property type="entry name" value="YgiT_finger"/>
    <property type="match status" value="1"/>
</dbReference>
<organism evidence="1">
    <name type="scientific">Candidatus Kentrum sp. DK</name>
    <dbReference type="NCBI Taxonomy" id="2126562"/>
    <lineage>
        <taxon>Bacteria</taxon>
        <taxon>Pseudomonadati</taxon>
        <taxon>Pseudomonadota</taxon>
        <taxon>Gammaproteobacteria</taxon>
        <taxon>Candidatus Kentrum</taxon>
    </lineage>
</organism>
<gene>
    <name evidence="1" type="ORF">BECKDK2373C_GA0170839_101353</name>
</gene>
<protein>
    <submittedName>
        <fullName evidence="1">YgiT-type zinc finger domain-containing protein</fullName>
    </submittedName>
</protein>
<dbReference type="CDD" id="cd12870">
    <property type="entry name" value="MqsA"/>
    <property type="match status" value="1"/>
</dbReference>
<dbReference type="Gene3D" id="3.10.20.860">
    <property type="match status" value="1"/>
</dbReference>